<dbReference type="AlphaFoldDB" id="A0A1W1ULC3"/>
<keyword evidence="1" id="KW-0472">Membrane</keyword>
<sequence length="64" mass="7566">MHTPVGFDFFQFIFAFLNIILLVGFVWVLYNVIFVFPKKISQIHASMKNMEEMLAEIKNNNKLK</sequence>
<keyword evidence="1" id="KW-1133">Transmembrane helix</keyword>
<dbReference type="EMBL" id="FWWT01000007">
    <property type="protein sequence ID" value="SMB81823.1"/>
    <property type="molecule type" value="Genomic_DNA"/>
</dbReference>
<evidence type="ECO:0000313" key="2">
    <source>
        <dbReference type="EMBL" id="SMB81823.1"/>
    </source>
</evidence>
<dbReference type="Proteomes" id="UP000192731">
    <property type="component" value="Unassembled WGS sequence"/>
</dbReference>
<organism evidence="2 3">
    <name type="scientific">Desulfonispora thiosulfatigenes DSM 11270</name>
    <dbReference type="NCBI Taxonomy" id="656914"/>
    <lineage>
        <taxon>Bacteria</taxon>
        <taxon>Bacillati</taxon>
        <taxon>Bacillota</taxon>
        <taxon>Clostridia</taxon>
        <taxon>Eubacteriales</taxon>
        <taxon>Peptococcaceae</taxon>
        <taxon>Desulfonispora</taxon>
    </lineage>
</organism>
<proteinExistence type="predicted"/>
<accession>A0A1W1ULC3</accession>
<evidence type="ECO:0000313" key="3">
    <source>
        <dbReference type="Proteomes" id="UP000192731"/>
    </source>
</evidence>
<evidence type="ECO:0000256" key="1">
    <source>
        <dbReference type="SAM" id="Phobius"/>
    </source>
</evidence>
<reference evidence="2 3" key="1">
    <citation type="submission" date="2017-04" db="EMBL/GenBank/DDBJ databases">
        <authorList>
            <person name="Afonso C.L."/>
            <person name="Miller P.J."/>
            <person name="Scott M.A."/>
            <person name="Spackman E."/>
            <person name="Goraichik I."/>
            <person name="Dimitrov K.M."/>
            <person name="Suarez D.L."/>
            <person name="Swayne D.E."/>
        </authorList>
    </citation>
    <scope>NUCLEOTIDE SEQUENCE [LARGE SCALE GENOMIC DNA]</scope>
    <source>
        <strain evidence="2 3">DSM 11270</strain>
    </source>
</reference>
<keyword evidence="3" id="KW-1185">Reference proteome</keyword>
<dbReference type="RefSeq" id="WP_084052130.1">
    <property type="nucleotide sequence ID" value="NZ_FWWT01000007.1"/>
</dbReference>
<feature type="transmembrane region" description="Helical" evidence="1">
    <location>
        <begin position="12"/>
        <end position="36"/>
    </location>
</feature>
<gene>
    <name evidence="2" type="ORF">SAMN00017405_2177</name>
</gene>
<name>A0A1W1ULC3_DESTI</name>
<keyword evidence="1" id="KW-0812">Transmembrane</keyword>
<protein>
    <submittedName>
        <fullName evidence="2">Uncharacterized protein</fullName>
    </submittedName>
</protein>
<dbReference type="STRING" id="656914.SAMN00017405_2177"/>